<evidence type="ECO:0008006" key="3">
    <source>
        <dbReference type="Google" id="ProtNLM"/>
    </source>
</evidence>
<evidence type="ECO:0000313" key="2">
    <source>
        <dbReference type="Proteomes" id="UP000265801"/>
    </source>
</evidence>
<keyword evidence="2" id="KW-1185">Reference proteome</keyword>
<organism evidence="1 2">
    <name type="scientific">Bacillus salacetis</name>
    <dbReference type="NCBI Taxonomy" id="2315464"/>
    <lineage>
        <taxon>Bacteria</taxon>
        <taxon>Bacillati</taxon>
        <taxon>Bacillota</taxon>
        <taxon>Bacilli</taxon>
        <taxon>Bacillales</taxon>
        <taxon>Bacillaceae</taxon>
        <taxon>Bacillus</taxon>
    </lineage>
</organism>
<name>A0A3A1R5P4_9BACI</name>
<comment type="caution">
    <text evidence="1">The sequence shown here is derived from an EMBL/GenBank/DDBJ whole genome shotgun (WGS) entry which is preliminary data.</text>
</comment>
<evidence type="ECO:0000313" key="1">
    <source>
        <dbReference type="EMBL" id="RIW38335.1"/>
    </source>
</evidence>
<dbReference type="OrthoDB" id="2452736at2"/>
<gene>
    <name evidence="1" type="ORF">D3H55_01990</name>
</gene>
<dbReference type="Proteomes" id="UP000265801">
    <property type="component" value="Unassembled WGS sequence"/>
</dbReference>
<dbReference type="EMBL" id="QXIR01000002">
    <property type="protein sequence ID" value="RIW38335.1"/>
    <property type="molecule type" value="Genomic_DNA"/>
</dbReference>
<sequence length="169" mass="19643">MRLPAIDLGLMSEHLAAHEGVIYKLEIYLNNVQNKTFRKILKAHIDTLRNHVLVMLMLINPNRVEKVSLPDIEKMNMDVPLGKLTPWEKNMVLESRFTANAMGSNNFNSASMMKNDNVKNIHLQMSYQDIHFQKMYNKLITAADVEFVPMASLEEQWKALRKYQHVMSQ</sequence>
<accession>A0A3A1R5P4</accession>
<protein>
    <recommendedName>
        <fullName evidence="3">Spore coat protein</fullName>
    </recommendedName>
</protein>
<dbReference type="AlphaFoldDB" id="A0A3A1R5P4"/>
<dbReference type="RefSeq" id="WP_119545233.1">
    <property type="nucleotide sequence ID" value="NZ_QXIR01000002.1"/>
</dbReference>
<proteinExistence type="predicted"/>
<reference evidence="1 2" key="1">
    <citation type="submission" date="2018-09" db="EMBL/GenBank/DDBJ databases">
        <title>Bacillus saliacetes sp. nov., isolated from Thai shrimp paste (Ka-pi).</title>
        <authorList>
            <person name="Daroonpunt R."/>
            <person name="Tanasupawat S."/>
            <person name="Yiamsombut S."/>
        </authorList>
    </citation>
    <scope>NUCLEOTIDE SEQUENCE [LARGE SCALE GENOMIC DNA]</scope>
    <source>
        <strain evidence="1 2">SKP7-4</strain>
    </source>
</reference>